<name>A0A9X3CM66_9VIBR</name>
<evidence type="ECO:0000313" key="2">
    <source>
        <dbReference type="EMBL" id="MCW8345699.1"/>
    </source>
</evidence>
<sequence length="108" mass="12207">MKTKLKFKTALIAVFLGLLSMFASSNNQLFFNCVEENTSIEITFLTANKEMAVSIKTATQSELFVEQSTGVATFTFDRTSFPLQVIDKTGQIWFVEKNCHIERIPQSD</sequence>
<feature type="chain" id="PRO_5040730556" description="C-type lysozyme inhibitor domain-containing protein" evidence="1">
    <location>
        <begin position="26"/>
        <end position="108"/>
    </location>
</feature>
<keyword evidence="3" id="KW-1185">Reference proteome</keyword>
<feature type="signal peptide" evidence="1">
    <location>
        <begin position="1"/>
        <end position="25"/>
    </location>
</feature>
<protein>
    <recommendedName>
        <fullName evidence="4">C-type lysozyme inhibitor domain-containing protein</fullName>
    </recommendedName>
</protein>
<accession>A0A9X3CM66</accession>
<keyword evidence="1" id="KW-0732">Signal</keyword>
<dbReference type="RefSeq" id="WP_265674111.1">
    <property type="nucleotide sequence ID" value="NZ_JAKRRY010000006.1"/>
</dbReference>
<proteinExistence type="predicted"/>
<gene>
    <name evidence="2" type="ORF">MD535_06705</name>
</gene>
<dbReference type="AlphaFoldDB" id="A0A9X3CM66"/>
<organism evidence="2 3">
    <name type="scientific">Vibrio qingdaonensis</name>
    <dbReference type="NCBI Taxonomy" id="2829491"/>
    <lineage>
        <taxon>Bacteria</taxon>
        <taxon>Pseudomonadati</taxon>
        <taxon>Pseudomonadota</taxon>
        <taxon>Gammaproteobacteria</taxon>
        <taxon>Vibrionales</taxon>
        <taxon>Vibrionaceae</taxon>
        <taxon>Vibrio</taxon>
    </lineage>
</organism>
<dbReference type="Proteomes" id="UP001155587">
    <property type="component" value="Unassembled WGS sequence"/>
</dbReference>
<evidence type="ECO:0000256" key="1">
    <source>
        <dbReference type="SAM" id="SignalP"/>
    </source>
</evidence>
<reference evidence="2" key="1">
    <citation type="submission" date="2022-02" db="EMBL/GenBank/DDBJ databases">
        <title>Vibrio sp. nov, a new bacterium isolated from seawater.</title>
        <authorList>
            <person name="Yuan Y."/>
        </authorList>
    </citation>
    <scope>NUCLEOTIDE SEQUENCE</scope>
    <source>
        <strain evidence="2">ZSDZ65</strain>
    </source>
</reference>
<dbReference type="EMBL" id="JAKRRY010000006">
    <property type="protein sequence ID" value="MCW8345699.1"/>
    <property type="molecule type" value="Genomic_DNA"/>
</dbReference>
<evidence type="ECO:0008006" key="4">
    <source>
        <dbReference type="Google" id="ProtNLM"/>
    </source>
</evidence>
<evidence type="ECO:0000313" key="3">
    <source>
        <dbReference type="Proteomes" id="UP001155587"/>
    </source>
</evidence>
<comment type="caution">
    <text evidence="2">The sequence shown here is derived from an EMBL/GenBank/DDBJ whole genome shotgun (WGS) entry which is preliminary data.</text>
</comment>